<evidence type="ECO:0008006" key="3">
    <source>
        <dbReference type="Google" id="ProtNLM"/>
    </source>
</evidence>
<reference evidence="1 2" key="1">
    <citation type="journal article" date="2013" name="ISME J.">
        <title>Metabolic model for the filamentous 'Candidatus Microthrix parvicella' based on genomic and metagenomic analyses.</title>
        <authorList>
            <person name="Jon McIlroy S."/>
            <person name="Kristiansen R."/>
            <person name="Albertsen M."/>
            <person name="Michael Karst S."/>
            <person name="Rossetti S."/>
            <person name="Lund Nielsen J."/>
            <person name="Tandoi V."/>
            <person name="James Seviour R."/>
            <person name="Nielsen P.H."/>
        </authorList>
    </citation>
    <scope>NUCLEOTIDE SEQUENCE [LARGE SCALE GENOMIC DNA]</scope>
    <source>
        <strain evidence="1 2">RN1</strain>
    </source>
</reference>
<evidence type="ECO:0000313" key="2">
    <source>
        <dbReference type="Proteomes" id="UP000018291"/>
    </source>
</evidence>
<keyword evidence="2" id="KW-1185">Reference proteome</keyword>
<comment type="caution">
    <text evidence="1">The sequence shown here is derived from an EMBL/GenBank/DDBJ whole genome shotgun (WGS) entry which is preliminary data.</text>
</comment>
<dbReference type="HOGENOM" id="CLU_3306517_0_0_11"/>
<accession>R4YYN8</accession>
<name>R4YYN8_9ACTN</name>
<gene>
    <name evidence="1" type="ORF">BN381_220034</name>
</gene>
<dbReference type="AlphaFoldDB" id="R4YYN8"/>
<protein>
    <recommendedName>
        <fullName evidence="3">Sortase</fullName>
    </recommendedName>
</protein>
<organism evidence="1 2">
    <name type="scientific">Candidatus Neomicrothrix parvicella RN1</name>
    <dbReference type="NCBI Taxonomy" id="1229780"/>
    <lineage>
        <taxon>Bacteria</taxon>
        <taxon>Bacillati</taxon>
        <taxon>Actinomycetota</taxon>
        <taxon>Acidimicrobiia</taxon>
        <taxon>Acidimicrobiales</taxon>
        <taxon>Microthrixaceae</taxon>
        <taxon>Candidatus Neomicrothrix</taxon>
    </lineage>
</organism>
<proteinExistence type="predicted"/>
<dbReference type="Proteomes" id="UP000018291">
    <property type="component" value="Unassembled WGS sequence"/>
</dbReference>
<dbReference type="STRING" id="1229780.BN381_220034"/>
<evidence type="ECO:0000313" key="1">
    <source>
        <dbReference type="EMBL" id="CCM63460.1"/>
    </source>
</evidence>
<dbReference type="EMBL" id="CANL01000015">
    <property type="protein sequence ID" value="CCM63460.1"/>
    <property type="molecule type" value="Genomic_DNA"/>
</dbReference>
<sequence>MSVLEDFGDNRLTLTACHLKYSAAKRIIVAVGRWPRGDT</sequence>